<keyword evidence="3 10" id="KW-0479">Metal-binding</keyword>
<comment type="subunit">
    <text evidence="10">Homodimer.</text>
</comment>
<keyword evidence="10" id="KW-0671">Queuosine biosynthesis</keyword>
<keyword evidence="5 10" id="KW-0862">Zinc</keyword>
<dbReference type="UniPathway" id="UPA00391"/>
<dbReference type="NCBIfam" id="TIGR00364">
    <property type="entry name" value="7-cyano-7-deazaguanine synthase QueC"/>
    <property type="match status" value="1"/>
</dbReference>
<feature type="binding site" evidence="10">
    <location>
        <position position="202"/>
    </location>
    <ligand>
        <name>Zn(2+)</name>
        <dbReference type="ChEBI" id="CHEBI:29105"/>
    </ligand>
</feature>
<dbReference type="GO" id="GO:0008270">
    <property type="term" value="F:zinc ion binding"/>
    <property type="evidence" value="ECO:0007669"/>
    <property type="project" value="UniProtKB-UniRule"/>
</dbReference>
<evidence type="ECO:0000256" key="1">
    <source>
        <dbReference type="ARBA" id="ARBA00005061"/>
    </source>
</evidence>
<accession>A0A1H3LS29</accession>
<sequence length="230" mass="25375">MRALVLCSGGIDSSTCLALAVDKYGKDNVVALSMSYGQKHKKEIESAEKICKYYGVELYKLDLKKIFQYSNCSLLENSTESIPKETYAKQLEKTHSQPVSTYVPFRNGLFLSSAASFALSKDCDVIYYGAHADDAAGNAYPDCSEAFNNAMNTAIYEGSGKKLKIEAPFIKENKAGVVKKGLELKVPYELTWSCYEGKDEPCLKCGTCIDRMKAFELNGTVDPLLKNSIN</sequence>
<feature type="binding site" evidence="10">
    <location>
        <begin position="7"/>
        <end position="17"/>
    </location>
    <ligand>
        <name>ATP</name>
        <dbReference type="ChEBI" id="CHEBI:30616"/>
    </ligand>
</feature>
<reference evidence="11 12" key="1">
    <citation type="submission" date="2016-10" db="EMBL/GenBank/DDBJ databases">
        <authorList>
            <person name="de Groot N.N."/>
        </authorList>
    </citation>
    <scope>NUCLEOTIDE SEQUENCE [LARGE SCALE GENOMIC DNA]</scope>
    <source>
        <strain evidence="11 12">DSM 14045</strain>
    </source>
</reference>
<dbReference type="InterPro" id="IPR014729">
    <property type="entry name" value="Rossmann-like_a/b/a_fold"/>
</dbReference>
<comment type="catalytic activity">
    <reaction evidence="9 10">
        <text>7-carboxy-7-carbaguanine + NH4(+) + 2 ATP = 7-cyano-7-carbaguanine + 2 AMP + 2 diphosphate + 2 H(+)</text>
        <dbReference type="Rhea" id="RHEA:27982"/>
        <dbReference type="ChEBI" id="CHEBI:15378"/>
        <dbReference type="ChEBI" id="CHEBI:28938"/>
        <dbReference type="ChEBI" id="CHEBI:30616"/>
        <dbReference type="ChEBI" id="CHEBI:33019"/>
        <dbReference type="ChEBI" id="CHEBI:45075"/>
        <dbReference type="ChEBI" id="CHEBI:61036"/>
        <dbReference type="ChEBI" id="CHEBI:456215"/>
        <dbReference type="EC" id="6.3.4.20"/>
    </reaction>
</comment>
<comment type="pathway">
    <text evidence="1 10">Purine metabolism; 7-cyano-7-deazaguanine biosynthesis.</text>
</comment>
<evidence type="ECO:0000256" key="7">
    <source>
        <dbReference type="ARBA" id="ARBA00037993"/>
    </source>
</evidence>
<evidence type="ECO:0000256" key="8">
    <source>
        <dbReference type="ARBA" id="ARBA00039149"/>
    </source>
</evidence>
<dbReference type="Gene3D" id="3.40.50.620">
    <property type="entry name" value="HUPs"/>
    <property type="match status" value="1"/>
</dbReference>
<evidence type="ECO:0000256" key="5">
    <source>
        <dbReference type="ARBA" id="ARBA00022833"/>
    </source>
</evidence>
<dbReference type="SUPFAM" id="SSF52402">
    <property type="entry name" value="Adenine nucleotide alpha hydrolases-like"/>
    <property type="match status" value="1"/>
</dbReference>
<organism evidence="11 12">
    <name type="scientific">Lachnobacterium bovis DSM 14045</name>
    <dbReference type="NCBI Taxonomy" id="1122142"/>
    <lineage>
        <taxon>Bacteria</taxon>
        <taxon>Bacillati</taxon>
        <taxon>Bacillota</taxon>
        <taxon>Clostridia</taxon>
        <taxon>Lachnospirales</taxon>
        <taxon>Lachnospiraceae</taxon>
        <taxon>Lachnobacterium</taxon>
    </lineage>
</organism>
<dbReference type="GO" id="GO:0005524">
    <property type="term" value="F:ATP binding"/>
    <property type="evidence" value="ECO:0007669"/>
    <property type="project" value="UniProtKB-UniRule"/>
</dbReference>
<dbReference type="AlphaFoldDB" id="A0A1H3LS29"/>
<evidence type="ECO:0000313" key="11">
    <source>
        <dbReference type="EMBL" id="SDY66899.1"/>
    </source>
</evidence>
<dbReference type="eggNOG" id="COG0603">
    <property type="taxonomic scope" value="Bacteria"/>
</dbReference>
<dbReference type="EMBL" id="FNPG01000027">
    <property type="protein sequence ID" value="SDY66899.1"/>
    <property type="molecule type" value="Genomic_DNA"/>
</dbReference>
<dbReference type="STRING" id="1122142.SAMN02910414_02096"/>
<dbReference type="OrthoDB" id="9789567at2"/>
<dbReference type="Proteomes" id="UP000183918">
    <property type="component" value="Unassembled WGS sequence"/>
</dbReference>
<comment type="function">
    <text evidence="10">Catalyzes the ATP-dependent conversion of 7-carboxy-7-deazaguanine (CDG) to 7-cyano-7-deazaguanine (preQ(0)).</text>
</comment>
<dbReference type="EC" id="6.3.4.20" evidence="8 10"/>
<evidence type="ECO:0000256" key="3">
    <source>
        <dbReference type="ARBA" id="ARBA00022723"/>
    </source>
</evidence>
<feature type="binding site" evidence="10">
    <location>
        <position position="208"/>
    </location>
    <ligand>
        <name>Zn(2+)</name>
        <dbReference type="ChEBI" id="CHEBI:29105"/>
    </ligand>
</feature>
<dbReference type="CDD" id="cd01995">
    <property type="entry name" value="QueC-like"/>
    <property type="match status" value="1"/>
</dbReference>
<keyword evidence="12" id="KW-1185">Reference proteome</keyword>
<feature type="binding site" evidence="10">
    <location>
        <position position="194"/>
    </location>
    <ligand>
        <name>Zn(2+)</name>
        <dbReference type="ChEBI" id="CHEBI:29105"/>
    </ligand>
</feature>
<keyword evidence="4 10" id="KW-0547">Nucleotide-binding</keyword>
<comment type="cofactor">
    <cofactor evidence="10">
        <name>Zn(2+)</name>
        <dbReference type="ChEBI" id="CHEBI:29105"/>
    </cofactor>
    <text evidence="10">Binds 1 zinc ion per subunit.</text>
</comment>
<name>A0A1H3LS29_9FIRM</name>
<feature type="binding site" evidence="10">
    <location>
        <position position="205"/>
    </location>
    <ligand>
        <name>Zn(2+)</name>
        <dbReference type="ChEBI" id="CHEBI:29105"/>
    </ligand>
</feature>
<evidence type="ECO:0000256" key="4">
    <source>
        <dbReference type="ARBA" id="ARBA00022741"/>
    </source>
</evidence>
<dbReference type="InterPro" id="IPR018317">
    <property type="entry name" value="QueC"/>
</dbReference>
<keyword evidence="6 10" id="KW-0067">ATP-binding</keyword>
<gene>
    <name evidence="10" type="primary">queC</name>
    <name evidence="11" type="ORF">SAMN02910414_02096</name>
</gene>
<keyword evidence="2 10" id="KW-0436">Ligase</keyword>
<proteinExistence type="inferred from homology"/>
<evidence type="ECO:0000256" key="9">
    <source>
        <dbReference type="ARBA" id="ARBA00047890"/>
    </source>
</evidence>
<evidence type="ECO:0000256" key="2">
    <source>
        <dbReference type="ARBA" id="ARBA00022598"/>
    </source>
</evidence>
<dbReference type="PIRSF" id="PIRSF006293">
    <property type="entry name" value="ExsB"/>
    <property type="match status" value="1"/>
</dbReference>
<protein>
    <recommendedName>
        <fullName evidence="8 10">7-cyano-7-deazaguanine synthase</fullName>
        <ecNumber evidence="8 10">6.3.4.20</ecNumber>
    </recommendedName>
    <alternativeName>
        <fullName evidence="10">7-cyano-7-carbaguanine synthase</fullName>
    </alternativeName>
    <alternativeName>
        <fullName evidence="10">PreQ(0) synthase</fullName>
    </alternativeName>
    <alternativeName>
        <fullName evidence="10">Queuosine biosynthesis protein QueC</fullName>
    </alternativeName>
</protein>
<dbReference type="GO" id="GO:0016879">
    <property type="term" value="F:ligase activity, forming carbon-nitrogen bonds"/>
    <property type="evidence" value="ECO:0007669"/>
    <property type="project" value="UniProtKB-UniRule"/>
</dbReference>
<evidence type="ECO:0000256" key="10">
    <source>
        <dbReference type="HAMAP-Rule" id="MF_01633"/>
    </source>
</evidence>
<evidence type="ECO:0000256" key="6">
    <source>
        <dbReference type="ARBA" id="ARBA00022840"/>
    </source>
</evidence>
<comment type="similarity">
    <text evidence="7 10">Belongs to the QueC family.</text>
</comment>
<dbReference type="HAMAP" id="MF_01633">
    <property type="entry name" value="QueC"/>
    <property type="match status" value="1"/>
</dbReference>
<dbReference type="Pfam" id="PF06508">
    <property type="entry name" value="QueC"/>
    <property type="match status" value="1"/>
</dbReference>
<dbReference type="PANTHER" id="PTHR42914">
    <property type="entry name" value="7-CYANO-7-DEAZAGUANINE SYNTHASE"/>
    <property type="match status" value="1"/>
</dbReference>
<dbReference type="PANTHER" id="PTHR42914:SF1">
    <property type="entry name" value="7-CYANO-7-DEAZAGUANINE SYNTHASE"/>
    <property type="match status" value="1"/>
</dbReference>
<dbReference type="GO" id="GO:0008616">
    <property type="term" value="P:tRNA queuosine(34) biosynthetic process"/>
    <property type="evidence" value="ECO:0007669"/>
    <property type="project" value="UniProtKB-UniRule"/>
</dbReference>
<evidence type="ECO:0000313" key="12">
    <source>
        <dbReference type="Proteomes" id="UP000183918"/>
    </source>
</evidence>